<accession>A0A5D4TAT0</accession>
<gene>
    <name evidence="1" type="ORF">FZC80_21960</name>
</gene>
<dbReference type="AlphaFoldDB" id="A0A5D4TAT0"/>
<organism evidence="1 2">
    <name type="scientific">Rossellomorea aquimaris</name>
    <dbReference type="NCBI Taxonomy" id="189382"/>
    <lineage>
        <taxon>Bacteria</taxon>
        <taxon>Bacillati</taxon>
        <taxon>Bacillota</taxon>
        <taxon>Bacilli</taxon>
        <taxon>Bacillales</taxon>
        <taxon>Bacillaceae</taxon>
        <taxon>Rossellomorea</taxon>
    </lineage>
</organism>
<comment type="caution">
    <text evidence="1">The sequence shown here is derived from an EMBL/GenBank/DDBJ whole genome shotgun (WGS) entry which is preliminary data.</text>
</comment>
<evidence type="ECO:0000313" key="2">
    <source>
        <dbReference type="Proteomes" id="UP000325054"/>
    </source>
</evidence>
<dbReference type="RefSeq" id="WP_148993165.1">
    <property type="nucleotide sequence ID" value="NZ_VTEW01000033.1"/>
</dbReference>
<evidence type="ECO:0000313" key="1">
    <source>
        <dbReference type="EMBL" id="TYS71366.1"/>
    </source>
</evidence>
<dbReference type="Proteomes" id="UP000325054">
    <property type="component" value="Unassembled WGS sequence"/>
</dbReference>
<dbReference type="OrthoDB" id="5195461at2"/>
<sequence>MEIQILYKTNTEKEVSIGIDIKFLIEKYDLKAFAFTNVLLIDEKADFPHSHPVLTINTRHLGKRNLLLSTYIHEQIHWFATQHFQSFKKAIQELKTIYPTIPVGYPYGARDEFSNYLHIIINWLELDVMAKVLEKSKYEEVLSFLQTDHYTWIYNVVISDNERIKEILDKYEIKLK</sequence>
<name>A0A5D4TAT0_9BACI</name>
<reference evidence="1 2" key="1">
    <citation type="submission" date="2019-08" db="EMBL/GenBank/DDBJ databases">
        <title>Bacillus genomes from the desert of Cuatro Cienegas, Coahuila.</title>
        <authorList>
            <person name="Olmedo-Alvarez G."/>
        </authorList>
    </citation>
    <scope>NUCLEOTIDE SEQUENCE [LARGE SCALE GENOMIC DNA]</scope>
    <source>
        <strain evidence="1 2">CH451a_14T</strain>
    </source>
</reference>
<protein>
    <submittedName>
        <fullName evidence="1">Uncharacterized protein</fullName>
    </submittedName>
</protein>
<dbReference type="EMBL" id="VTEW01000033">
    <property type="protein sequence ID" value="TYS71366.1"/>
    <property type="molecule type" value="Genomic_DNA"/>
</dbReference>
<proteinExistence type="predicted"/>